<dbReference type="VEuPathDB" id="FungiDB:PCH_Pc12g06920"/>
<dbReference type="OrthoDB" id="4369520at2759"/>
<gene>
    <name evidence="2" type="ORF">Pc12g06920</name>
    <name evidence="2" type="ORF">PCH_Pc12g06920</name>
</gene>
<dbReference type="AlphaFoldDB" id="B6H0Q1"/>
<evidence type="ECO:0000256" key="1">
    <source>
        <dbReference type="SAM" id="MobiDB-lite"/>
    </source>
</evidence>
<name>B6H0Q1_PENRW</name>
<evidence type="ECO:0000313" key="2">
    <source>
        <dbReference type="EMBL" id="CAP80319.1"/>
    </source>
</evidence>
<feature type="compositionally biased region" description="Polar residues" evidence="1">
    <location>
        <begin position="27"/>
        <end position="40"/>
    </location>
</feature>
<evidence type="ECO:0000313" key="3">
    <source>
        <dbReference type="Proteomes" id="UP000000724"/>
    </source>
</evidence>
<organism evidence="2 3">
    <name type="scientific">Penicillium rubens (strain ATCC 28089 / DSM 1075 / NRRL 1951 / Wisconsin 54-1255)</name>
    <name type="common">Penicillium chrysogenum</name>
    <dbReference type="NCBI Taxonomy" id="500485"/>
    <lineage>
        <taxon>Eukaryota</taxon>
        <taxon>Fungi</taxon>
        <taxon>Dikarya</taxon>
        <taxon>Ascomycota</taxon>
        <taxon>Pezizomycotina</taxon>
        <taxon>Eurotiomycetes</taxon>
        <taxon>Eurotiomycetidae</taxon>
        <taxon>Eurotiales</taxon>
        <taxon>Aspergillaceae</taxon>
        <taxon>Penicillium</taxon>
        <taxon>Penicillium chrysogenum species complex</taxon>
    </lineage>
</organism>
<dbReference type="Proteomes" id="UP000000724">
    <property type="component" value="Contig Pc00c12"/>
</dbReference>
<dbReference type="EMBL" id="AM920427">
    <property type="protein sequence ID" value="CAP80319.1"/>
    <property type="molecule type" value="Genomic_DNA"/>
</dbReference>
<reference evidence="2 3" key="1">
    <citation type="journal article" date="2008" name="Nat. Biotechnol.">
        <title>Genome sequencing and analysis of the filamentous fungus Penicillium chrysogenum.</title>
        <authorList>
            <person name="van den Berg M.A."/>
            <person name="Albang R."/>
            <person name="Albermann K."/>
            <person name="Badger J.H."/>
            <person name="Daran J.-M."/>
            <person name="Driessen A.J.M."/>
            <person name="Garcia-Estrada C."/>
            <person name="Fedorova N.D."/>
            <person name="Harris D.M."/>
            <person name="Heijne W.H.M."/>
            <person name="Joardar V.S."/>
            <person name="Kiel J.A.K.W."/>
            <person name="Kovalchuk A."/>
            <person name="Martin J.F."/>
            <person name="Nierman W.C."/>
            <person name="Nijland J.G."/>
            <person name="Pronk J.T."/>
            <person name="Roubos J.A."/>
            <person name="van der Klei I.J."/>
            <person name="van Peij N.N.M.E."/>
            <person name="Veenhuis M."/>
            <person name="von Doehren H."/>
            <person name="Wagner C."/>
            <person name="Wortman J.R."/>
            <person name="Bovenberg R.A.L."/>
        </authorList>
    </citation>
    <scope>NUCLEOTIDE SEQUENCE [LARGE SCALE GENOMIC DNA]</scope>
    <source>
        <strain evidence="3">ATCC 28089 / DSM 1075 / NRRL 1951 / Wisconsin 54-1255</strain>
    </source>
</reference>
<accession>B6H0Q1</accession>
<proteinExistence type="predicted"/>
<feature type="region of interest" description="Disordered" evidence="1">
    <location>
        <begin position="20"/>
        <end position="40"/>
    </location>
</feature>
<sequence length="354" mass="39555">MNGDACLVVESTEDYTKLSGSLMPLPSTENETTQTHVASSPPQIPFLETPLVGQDGPDAGFWATRANECPWQKAFKLKKKPSENLHTLIALPTQREPALRKEEDPLEFDNHVSQKKSNIEALLAQAVGAEVSTNAKEKARLQNPGYGSKASGVILGLINGKLSYSAARITGVYLIPNKVKNLITLGSQEHNYWDHSDYQRIWAVGIEFPGVIPEEISQYIYKDSEVLRVFGLFQFCLKKGRDKPGISLADLTDIRDEDQANAGKRRSLITITRRKQVMQPNETEWCAVILELTWITGTESLELEMKCIPRLFMAFKFVKASCNTGYCHAHKEGRHGMHGQAIYVLYLANEPTSF</sequence>
<dbReference type="HOGENOM" id="CLU_783252_0_0_1"/>
<protein>
    <submittedName>
        <fullName evidence="2">Uncharacterized protein</fullName>
    </submittedName>
</protein>
<keyword evidence="3" id="KW-1185">Reference proteome</keyword>